<dbReference type="Proteomes" id="UP000001568">
    <property type="component" value="Chromosome 2"/>
</dbReference>
<feature type="compositionally biased region" description="Low complexity" evidence="1">
    <location>
        <begin position="49"/>
        <end position="61"/>
    </location>
</feature>
<protein>
    <submittedName>
        <fullName evidence="2">Uncharacterized protein</fullName>
    </submittedName>
</protein>
<name>A4RTL5_OSTLU</name>
<evidence type="ECO:0000313" key="3">
    <source>
        <dbReference type="Proteomes" id="UP000001568"/>
    </source>
</evidence>
<dbReference type="KEGG" id="olu:OSTLU_14068"/>
<sequence>MGAATELAVLLEDAVWRADAEATAPAIAEEDVANDLFVVPVDEGGARGGENAAVAARAPRAALREQTTARHSLERERESLVEREKLLSKQISRAKRRVERLERMVRDAEALAAGWSDDETTSDRRGLGLGLVVKREFAPNADAERPRARRTKKPERKMTWEEMRAKLDAATVRAVDASDVGDETIREVAA</sequence>
<reference evidence="2 3" key="1">
    <citation type="journal article" date="2007" name="Proc. Natl. Acad. Sci. U.S.A.">
        <title>The tiny eukaryote Ostreococcus provides genomic insights into the paradox of plankton speciation.</title>
        <authorList>
            <person name="Palenik B."/>
            <person name="Grimwood J."/>
            <person name="Aerts A."/>
            <person name="Rouze P."/>
            <person name="Salamov A."/>
            <person name="Putnam N."/>
            <person name="Dupont C."/>
            <person name="Jorgensen R."/>
            <person name="Derelle E."/>
            <person name="Rombauts S."/>
            <person name="Zhou K."/>
            <person name="Otillar R."/>
            <person name="Merchant S.S."/>
            <person name="Podell S."/>
            <person name="Gaasterland T."/>
            <person name="Napoli C."/>
            <person name="Gendler K."/>
            <person name="Manuell A."/>
            <person name="Tai V."/>
            <person name="Vallon O."/>
            <person name="Piganeau G."/>
            <person name="Jancek S."/>
            <person name="Heijde M."/>
            <person name="Jabbari K."/>
            <person name="Bowler C."/>
            <person name="Lohr M."/>
            <person name="Robbens S."/>
            <person name="Werner G."/>
            <person name="Dubchak I."/>
            <person name="Pazour G.J."/>
            <person name="Ren Q."/>
            <person name="Paulsen I."/>
            <person name="Delwiche C."/>
            <person name="Schmutz J."/>
            <person name="Rokhsar D."/>
            <person name="Van de Peer Y."/>
            <person name="Moreau H."/>
            <person name="Grigoriev I.V."/>
        </authorList>
    </citation>
    <scope>NUCLEOTIDE SEQUENCE [LARGE SCALE GENOMIC DNA]</scope>
    <source>
        <strain evidence="2 3">CCE9901</strain>
    </source>
</reference>
<gene>
    <name evidence="2" type="ORF">OSTLU_14068</name>
</gene>
<keyword evidence="3" id="KW-1185">Reference proteome</keyword>
<evidence type="ECO:0000256" key="1">
    <source>
        <dbReference type="SAM" id="MobiDB-lite"/>
    </source>
</evidence>
<proteinExistence type="predicted"/>
<dbReference type="GeneID" id="5000373"/>
<feature type="region of interest" description="Disordered" evidence="1">
    <location>
        <begin position="138"/>
        <end position="158"/>
    </location>
</feature>
<organism evidence="2 3">
    <name type="scientific">Ostreococcus lucimarinus (strain CCE9901)</name>
    <dbReference type="NCBI Taxonomy" id="436017"/>
    <lineage>
        <taxon>Eukaryota</taxon>
        <taxon>Viridiplantae</taxon>
        <taxon>Chlorophyta</taxon>
        <taxon>Mamiellophyceae</taxon>
        <taxon>Mamiellales</taxon>
        <taxon>Bathycoccaceae</taxon>
        <taxon>Ostreococcus</taxon>
    </lineage>
</organism>
<dbReference type="EMBL" id="CP000582">
    <property type="protein sequence ID" value="ABO94586.1"/>
    <property type="molecule type" value="Genomic_DNA"/>
</dbReference>
<dbReference type="Gramene" id="ABO94586">
    <property type="protein sequence ID" value="ABO94586"/>
    <property type="gene ID" value="OSTLU_14068"/>
</dbReference>
<dbReference type="HOGENOM" id="CLU_1430223_0_0_1"/>
<accession>A4RTL5</accession>
<feature type="region of interest" description="Disordered" evidence="1">
    <location>
        <begin position="49"/>
        <end position="76"/>
    </location>
</feature>
<feature type="compositionally biased region" description="Basic and acidic residues" evidence="1">
    <location>
        <begin position="67"/>
        <end position="76"/>
    </location>
</feature>
<dbReference type="AlphaFoldDB" id="A4RTL5"/>
<evidence type="ECO:0000313" key="2">
    <source>
        <dbReference type="EMBL" id="ABO94586.1"/>
    </source>
</evidence>
<dbReference type="RefSeq" id="XP_001416293.1">
    <property type="nucleotide sequence ID" value="XM_001416256.1"/>
</dbReference>